<dbReference type="EMBL" id="CAJOBA010017019">
    <property type="protein sequence ID" value="CAF3893693.1"/>
    <property type="molecule type" value="Genomic_DNA"/>
</dbReference>
<dbReference type="AlphaFoldDB" id="A0A8S2LBH4"/>
<dbReference type="Proteomes" id="UP000682733">
    <property type="component" value="Unassembled WGS sequence"/>
</dbReference>
<sequence>MTEETMIKHLMSGIKIEIRKELSRIQPSIDKIHEFLIRAKKEEDLYLAFESMGQLKIQTKPYFSFNPDTNSVTAAVQQQSQQYHRPNFFNKNLSYQQSSLNPANS</sequence>
<accession>A0A8S2LBH4</accession>
<gene>
    <name evidence="1" type="ORF">TMI583_LOCUS20438</name>
</gene>
<feature type="non-terminal residue" evidence="1">
    <location>
        <position position="105"/>
    </location>
</feature>
<comment type="caution">
    <text evidence="1">The sequence shown here is derived from an EMBL/GenBank/DDBJ whole genome shotgun (WGS) entry which is preliminary data.</text>
</comment>
<evidence type="ECO:0000313" key="1">
    <source>
        <dbReference type="EMBL" id="CAF3893693.1"/>
    </source>
</evidence>
<protein>
    <submittedName>
        <fullName evidence="1">Uncharacterized protein</fullName>
    </submittedName>
</protein>
<proteinExistence type="predicted"/>
<reference evidence="1" key="1">
    <citation type="submission" date="2021-02" db="EMBL/GenBank/DDBJ databases">
        <authorList>
            <person name="Nowell W R."/>
        </authorList>
    </citation>
    <scope>NUCLEOTIDE SEQUENCE</scope>
</reference>
<organism evidence="1 2">
    <name type="scientific">Didymodactylos carnosus</name>
    <dbReference type="NCBI Taxonomy" id="1234261"/>
    <lineage>
        <taxon>Eukaryota</taxon>
        <taxon>Metazoa</taxon>
        <taxon>Spiralia</taxon>
        <taxon>Gnathifera</taxon>
        <taxon>Rotifera</taxon>
        <taxon>Eurotatoria</taxon>
        <taxon>Bdelloidea</taxon>
        <taxon>Philodinida</taxon>
        <taxon>Philodinidae</taxon>
        <taxon>Didymodactylos</taxon>
    </lineage>
</organism>
<name>A0A8S2LBH4_9BILA</name>
<evidence type="ECO:0000313" key="2">
    <source>
        <dbReference type="Proteomes" id="UP000682733"/>
    </source>
</evidence>